<feature type="compositionally biased region" description="Basic and acidic residues" evidence="1">
    <location>
        <begin position="387"/>
        <end position="409"/>
    </location>
</feature>
<feature type="region of interest" description="Disordered" evidence="1">
    <location>
        <begin position="163"/>
        <end position="349"/>
    </location>
</feature>
<evidence type="ECO:0000313" key="3">
    <source>
        <dbReference type="EMBL" id="KAH0538294.1"/>
    </source>
</evidence>
<keyword evidence="2" id="KW-0812">Transmembrane</keyword>
<organism evidence="3 4">
    <name type="scientific">Glutinoglossum americanum</name>
    <dbReference type="NCBI Taxonomy" id="1670608"/>
    <lineage>
        <taxon>Eukaryota</taxon>
        <taxon>Fungi</taxon>
        <taxon>Dikarya</taxon>
        <taxon>Ascomycota</taxon>
        <taxon>Pezizomycotina</taxon>
        <taxon>Geoglossomycetes</taxon>
        <taxon>Geoglossales</taxon>
        <taxon>Geoglossaceae</taxon>
        <taxon>Glutinoglossum</taxon>
    </lineage>
</organism>
<feature type="compositionally biased region" description="Basic and acidic residues" evidence="1">
    <location>
        <begin position="199"/>
        <end position="215"/>
    </location>
</feature>
<keyword evidence="4" id="KW-1185">Reference proteome</keyword>
<comment type="caution">
    <text evidence="3">The sequence shown here is derived from an EMBL/GenBank/DDBJ whole genome shotgun (WGS) entry which is preliminary data.</text>
</comment>
<keyword evidence="2" id="KW-1133">Transmembrane helix</keyword>
<dbReference type="OrthoDB" id="5393404at2759"/>
<gene>
    <name evidence="3" type="ORF">FGG08_005114</name>
</gene>
<feature type="compositionally biased region" description="Basic and acidic residues" evidence="1">
    <location>
        <begin position="223"/>
        <end position="239"/>
    </location>
</feature>
<dbReference type="Proteomes" id="UP000698800">
    <property type="component" value="Unassembled WGS sequence"/>
</dbReference>
<sequence length="418" mass="45324">MAPLSLSGPDDGDILNRDVYVHPPRAGRDISGAGIPSLEYSADGDATAPDTLSRYLTSLGLGGEATGPKHGGLLKRGAAVSPLSPRDVGILGRGVIVNRNGAPRHGAGAVGPNSINNRGMLALFALLFSGLIISAIWFFFWAKNGGFRFREGDWEDYKSTVLRRKGPNGTTLSGATKTTDLGQESLAGSFDVGNEEMEEAHGRDNDVRQYRHETPAKVGGINREPDGSYYDRDSTDRSSDITAEPSAARGKRGFWHRSGGKPSAAPNRQPSTAYSFTEGDDGTTVSGASEYTRPTQRSSRQYRPSHQHRHRTSDTSSRRHQHHQHHHHHHPPPTTISEVSYDDEEEEASDLGTKIYTHSVPGLLAGSALATTTRSSEVSRSEASYVPEERRRDRDGGYRRGGGRRRDSLSESEGETVA</sequence>
<feature type="compositionally biased region" description="Basic residues" evidence="1">
    <location>
        <begin position="249"/>
        <end position="259"/>
    </location>
</feature>
<dbReference type="EMBL" id="JAGHQL010000115">
    <property type="protein sequence ID" value="KAH0538294.1"/>
    <property type="molecule type" value="Genomic_DNA"/>
</dbReference>
<evidence type="ECO:0000313" key="4">
    <source>
        <dbReference type="Proteomes" id="UP000698800"/>
    </source>
</evidence>
<dbReference type="AlphaFoldDB" id="A0A9P8I0Z8"/>
<evidence type="ECO:0000256" key="2">
    <source>
        <dbReference type="SAM" id="Phobius"/>
    </source>
</evidence>
<name>A0A9P8I0Z8_9PEZI</name>
<feature type="transmembrane region" description="Helical" evidence="2">
    <location>
        <begin position="120"/>
        <end position="140"/>
    </location>
</feature>
<feature type="compositionally biased region" description="Acidic residues" evidence="1">
    <location>
        <begin position="340"/>
        <end position="349"/>
    </location>
</feature>
<feature type="compositionally biased region" description="Polar residues" evidence="1">
    <location>
        <begin position="266"/>
        <end position="275"/>
    </location>
</feature>
<evidence type="ECO:0000256" key="1">
    <source>
        <dbReference type="SAM" id="MobiDB-lite"/>
    </source>
</evidence>
<feature type="region of interest" description="Disordered" evidence="1">
    <location>
        <begin position="367"/>
        <end position="418"/>
    </location>
</feature>
<feature type="compositionally biased region" description="Low complexity" evidence="1">
    <location>
        <begin position="370"/>
        <end position="384"/>
    </location>
</feature>
<protein>
    <submittedName>
        <fullName evidence="3">Uncharacterized protein</fullName>
    </submittedName>
</protein>
<reference evidence="3" key="1">
    <citation type="submission" date="2021-03" db="EMBL/GenBank/DDBJ databases">
        <title>Comparative genomics and phylogenomic investigation of the class Geoglossomycetes provide insights into ecological specialization and systematics.</title>
        <authorList>
            <person name="Melie T."/>
            <person name="Pirro S."/>
            <person name="Miller A.N."/>
            <person name="Quandt A."/>
        </authorList>
    </citation>
    <scope>NUCLEOTIDE SEQUENCE</scope>
    <source>
        <strain evidence="3">GBOQ0MN5Z8</strain>
    </source>
</reference>
<accession>A0A9P8I0Z8</accession>
<proteinExistence type="predicted"/>
<feature type="compositionally biased region" description="Basic residues" evidence="1">
    <location>
        <begin position="318"/>
        <end position="331"/>
    </location>
</feature>
<feature type="compositionally biased region" description="Polar residues" evidence="1">
    <location>
        <begin position="168"/>
        <end position="182"/>
    </location>
</feature>
<feature type="compositionally biased region" description="Polar residues" evidence="1">
    <location>
        <begin position="283"/>
        <end position="302"/>
    </location>
</feature>
<keyword evidence="2" id="KW-0472">Membrane</keyword>